<sequence length="65" mass="7310">MTSAEPVPPPVLRPREIKASVLAAFQLVEDARYLRATRRSRRDRNRVAAERAVASRRLARDIVAG</sequence>
<dbReference type="EMBL" id="FOEE01000018">
    <property type="protein sequence ID" value="SEP24959.1"/>
    <property type="molecule type" value="Genomic_DNA"/>
</dbReference>
<keyword evidence="2" id="KW-1185">Reference proteome</keyword>
<evidence type="ECO:0000313" key="2">
    <source>
        <dbReference type="Proteomes" id="UP000198960"/>
    </source>
</evidence>
<accession>A0A1H8WBH1</accession>
<gene>
    <name evidence="1" type="ORF">SAMN05660991_04271</name>
</gene>
<proteinExistence type="predicted"/>
<evidence type="ECO:0000313" key="1">
    <source>
        <dbReference type="EMBL" id="SEP24959.1"/>
    </source>
</evidence>
<dbReference type="RefSeq" id="WP_091948543.1">
    <property type="nucleotide sequence ID" value="NZ_FOEE01000018.1"/>
</dbReference>
<protein>
    <submittedName>
        <fullName evidence="1">Uncharacterized protein</fullName>
    </submittedName>
</protein>
<reference evidence="2" key="1">
    <citation type="submission" date="2016-10" db="EMBL/GenBank/DDBJ databases">
        <authorList>
            <person name="Varghese N."/>
            <person name="Submissions S."/>
        </authorList>
    </citation>
    <scope>NUCLEOTIDE SEQUENCE [LARGE SCALE GENOMIC DNA]</scope>
    <source>
        <strain evidence="2">DSM 45413</strain>
    </source>
</reference>
<dbReference type="AlphaFoldDB" id="A0A1H8WBH1"/>
<organism evidence="1 2">
    <name type="scientific">Trujillonella endophytica</name>
    <dbReference type="NCBI Taxonomy" id="673521"/>
    <lineage>
        <taxon>Bacteria</taxon>
        <taxon>Bacillati</taxon>
        <taxon>Actinomycetota</taxon>
        <taxon>Actinomycetes</taxon>
        <taxon>Geodermatophilales</taxon>
        <taxon>Geodermatophilaceae</taxon>
        <taxon>Trujillonella</taxon>
    </lineage>
</organism>
<dbReference type="Proteomes" id="UP000198960">
    <property type="component" value="Unassembled WGS sequence"/>
</dbReference>
<name>A0A1H8WBH1_9ACTN</name>